<reference evidence="1 2" key="1">
    <citation type="journal article" date="2017" name="Mol. Plant">
        <title>The Genome of Medicinal Plant Macleaya cordata Provides New Insights into Benzylisoquinoline Alkaloids Metabolism.</title>
        <authorList>
            <person name="Liu X."/>
            <person name="Liu Y."/>
            <person name="Huang P."/>
            <person name="Ma Y."/>
            <person name="Qing Z."/>
            <person name="Tang Q."/>
            <person name="Cao H."/>
            <person name="Cheng P."/>
            <person name="Zheng Y."/>
            <person name="Yuan Z."/>
            <person name="Zhou Y."/>
            <person name="Liu J."/>
            <person name="Tang Z."/>
            <person name="Zhuo Y."/>
            <person name="Zhang Y."/>
            <person name="Yu L."/>
            <person name="Huang J."/>
            <person name="Yang P."/>
            <person name="Peng Q."/>
            <person name="Zhang J."/>
            <person name="Jiang W."/>
            <person name="Zhang Z."/>
            <person name="Lin K."/>
            <person name="Ro D.K."/>
            <person name="Chen X."/>
            <person name="Xiong X."/>
            <person name="Shang Y."/>
            <person name="Huang S."/>
            <person name="Zeng J."/>
        </authorList>
    </citation>
    <scope>NUCLEOTIDE SEQUENCE [LARGE SCALE GENOMIC DNA]</scope>
    <source>
        <strain evidence="2">cv. BLH2017</strain>
        <tissue evidence="1">Root</tissue>
    </source>
</reference>
<sequence length="64" mass="7293">MAVCGMIYQYNLEQPEGGTQLVPSYHKMNSNARVSVHHRREDSFRGRYSGRPLECAGCVNRTPH</sequence>
<dbReference type="AlphaFoldDB" id="A0A200QJH3"/>
<dbReference type="EMBL" id="MVGT01001861">
    <property type="protein sequence ID" value="OVA10640.1"/>
    <property type="molecule type" value="Genomic_DNA"/>
</dbReference>
<protein>
    <submittedName>
        <fullName evidence="1">Uncharacterized protein</fullName>
    </submittedName>
</protein>
<dbReference type="InParanoid" id="A0A200QJH3"/>
<accession>A0A200QJH3</accession>
<dbReference type="Proteomes" id="UP000195402">
    <property type="component" value="Unassembled WGS sequence"/>
</dbReference>
<evidence type="ECO:0000313" key="2">
    <source>
        <dbReference type="Proteomes" id="UP000195402"/>
    </source>
</evidence>
<name>A0A200QJH3_MACCD</name>
<keyword evidence="2" id="KW-1185">Reference proteome</keyword>
<evidence type="ECO:0000313" key="1">
    <source>
        <dbReference type="EMBL" id="OVA10640.1"/>
    </source>
</evidence>
<gene>
    <name evidence="1" type="ORF">BVC80_59g24</name>
</gene>
<organism evidence="1 2">
    <name type="scientific">Macleaya cordata</name>
    <name type="common">Five-seeded plume-poppy</name>
    <name type="synonym">Bocconia cordata</name>
    <dbReference type="NCBI Taxonomy" id="56857"/>
    <lineage>
        <taxon>Eukaryota</taxon>
        <taxon>Viridiplantae</taxon>
        <taxon>Streptophyta</taxon>
        <taxon>Embryophyta</taxon>
        <taxon>Tracheophyta</taxon>
        <taxon>Spermatophyta</taxon>
        <taxon>Magnoliopsida</taxon>
        <taxon>Ranunculales</taxon>
        <taxon>Papaveraceae</taxon>
        <taxon>Papaveroideae</taxon>
        <taxon>Macleaya</taxon>
    </lineage>
</organism>
<comment type="caution">
    <text evidence="1">The sequence shown here is derived from an EMBL/GenBank/DDBJ whole genome shotgun (WGS) entry which is preliminary data.</text>
</comment>
<proteinExistence type="predicted"/>